<feature type="region of interest" description="Disordered" evidence="1">
    <location>
        <begin position="68"/>
        <end position="103"/>
    </location>
</feature>
<evidence type="ECO:0000313" key="4">
    <source>
        <dbReference type="Proteomes" id="UP000053558"/>
    </source>
</evidence>
<feature type="transmembrane region" description="Helical" evidence="2">
    <location>
        <begin position="20"/>
        <end position="40"/>
    </location>
</feature>
<dbReference type="eggNOG" id="ENOG502SEJS">
    <property type="taxonomic scope" value="Eukaryota"/>
</dbReference>
<dbReference type="OrthoDB" id="5346979at2759"/>
<feature type="transmembrane region" description="Helical" evidence="2">
    <location>
        <begin position="145"/>
        <end position="165"/>
    </location>
</feature>
<feature type="compositionally biased region" description="Low complexity" evidence="1">
    <location>
        <begin position="68"/>
        <end position="92"/>
    </location>
</feature>
<sequence>MSKDKDNFPLADMKQKVPPWVPYSLVAFSTAAIVAPIFFLRRHRASARTLQTAAAPPPRRGDRAAIQSLATSTSTSSSTPLTAAVASSSSVPLEPPPDASGPYENTSIIRELIFGSEEEEAASQKLAAKSGELDNFNGPLYTLKAFTIATAGVVFTASVSIWGLMQYVGARDTQEFAQLMRSAVLTRLPRLSARIHRPSETGDNPTDIALVLPSSSSEPWTWTDAEERLKKAFDEGGLPAWGEAAMAEVEAEGHAERLRRGFVDTSPSHPNA</sequence>
<proteinExistence type="predicted"/>
<keyword evidence="2" id="KW-0472">Membrane</keyword>
<dbReference type="OMA" id="NGALHCA"/>
<organism evidence="3 4">
    <name type="scientific">Coniophora puteana (strain RWD-64-598)</name>
    <name type="common">Brown rot fungus</name>
    <dbReference type="NCBI Taxonomy" id="741705"/>
    <lineage>
        <taxon>Eukaryota</taxon>
        <taxon>Fungi</taxon>
        <taxon>Dikarya</taxon>
        <taxon>Basidiomycota</taxon>
        <taxon>Agaricomycotina</taxon>
        <taxon>Agaricomycetes</taxon>
        <taxon>Agaricomycetidae</taxon>
        <taxon>Boletales</taxon>
        <taxon>Coniophorineae</taxon>
        <taxon>Coniophoraceae</taxon>
        <taxon>Coniophora</taxon>
    </lineage>
</organism>
<protein>
    <submittedName>
        <fullName evidence="3">Uncharacterized protein</fullName>
    </submittedName>
</protein>
<keyword evidence="2" id="KW-0812">Transmembrane</keyword>
<evidence type="ECO:0000256" key="1">
    <source>
        <dbReference type="SAM" id="MobiDB-lite"/>
    </source>
</evidence>
<dbReference type="RefSeq" id="XP_007775484.1">
    <property type="nucleotide sequence ID" value="XM_007777294.1"/>
</dbReference>
<dbReference type="EMBL" id="JH711592">
    <property type="protein sequence ID" value="EIW74473.1"/>
    <property type="molecule type" value="Genomic_DNA"/>
</dbReference>
<dbReference type="AlphaFoldDB" id="R7SE74"/>
<accession>R7SE74</accession>
<name>R7SE74_CONPW</name>
<dbReference type="Proteomes" id="UP000053558">
    <property type="component" value="Unassembled WGS sequence"/>
</dbReference>
<evidence type="ECO:0000313" key="3">
    <source>
        <dbReference type="EMBL" id="EIW74473.1"/>
    </source>
</evidence>
<reference evidence="4" key="1">
    <citation type="journal article" date="2012" name="Science">
        <title>The Paleozoic origin of enzymatic lignin decomposition reconstructed from 31 fungal genomes.</title>
        <authorList>
            <person name="Floudas D."/>
            <person name="Binder M."/>
            <person name="Riley R."/>
            <person name="Barry K."/>
            <person name="Blanchette R.A."/>
            <person name="Henrissat B."/>
            <person name="Martinez A.T."/>
            <person name="Otillar R."/>
            <person name="Spatafora J.W."/>
            <person name="Yadav J.S."/>
            <person name="Aerts A."/>
            <person name="Benoit I."/>
            <person name="Boyd A."/>
            <person name="Carlson A."/>
            <person name="Copeland A."/>
            <person name="Coutinho P.M."/>
            <person name="de Vries R.P."/>
            <person name="Ferreira P."/>
            <person name="Findley K."/>
            <person name="Foster B."/>
            <person name="Gaskell J."/>
            <person name="Glotzer D."/>
            <person name="Gorecki P."/>
            <person name="Heitman J."/>
            <person name="Hesse C."/>
            <person name="Hori C."/>
            <person name="Igarashi K."/>
            <person name="Jurgens J.A."/>
            <person name="Kallen N."/>
            <person name="Kersten P."/>
            <person name="Kohler A."/>
            <person name="Kuees U."/>
            <person name="Kumar T.K.A."/>
            <person name="Kuo A."/>
            <person name="LaButti K."/>
            <person name="Larrondo L.F."/>
            <person name="Lindquist E."/>
            <person name="Ling A."/>
            <person name="Lombard V."/>
            <person name="Lucas S."/>
            <person name="Lundell T."/>
            <person name="Martin R."/>
            <person name="McLaughlin D.J."/>
            <person name="Morgenstern I."/>
            <person name="Morin E."/>
            <person name="Murat C."/>
            <person name="Nagy L.G."/>
            <person name="Nolan M."/>
            <person name="Ohm R.A."/>
            <person name="Patyshakuliyeva A."/>
            <person name="Rokas A."/>
            <person name="Ruiz-Duenas F.J."/>
            <person name="Sabat G."/>
            <person name="Salamov A."/>
            <person name="Samejima M."/>
            <person name="Schmutz J."/>
            <person name="Slot J.C."/>
            <person name="St John F."/>
            <person name="Stenlid J."/>
            <person name="Sun H."/>
            <person name="Sun S."/>
            <person name="Syed K."/>
            <person name="Tsang A."/>
            <person name="Wiebenga A."/>
            <person name="Young D."/>
            <person name="Pisabarro A."/>
            <person name="Eastwood D.C."/>
            <person name="Martin F."/>
            <person name="Cullen D."/>
            <person name="Grigoriev I.V."/>
            <person name="Hibbett D.S."/>
        </authorList>
    </citation>
    <scope>NUCLEOTIDE SEQUENCE [LARGE SCALE GENOMIC DNA]</scope>
    <source>
        <strain evidence="4">RWD-64-598 SS2</strain>
    </source>
</reference>
<keyword evidence="2" id="KW-1133">Transmembrane helix</keyword>
<dbReference type="GeneID" id="19202375"/>
<evidence type="ECO:0000256" key="2">
    <source>
        <dbReference type="SAM" id="Phobius"/>
    </source>
</evidence>
<dbReference type="KEGG" id="cput:CONPUDRAFT_147786"/>
<gene>
    <name evidence="3" type="ORF">CONPUDRAFT_147786</name>
</gene>
<keyword evidence="4" id="KW-1185">Reference proteome</keyword>